<comment type="catalytic activity">
    <reaction evidence="16">
        <text>IMP + diphosphate = hypoxanthine + 5-phospho-alpha-D-ribose 1-diphosphate</text>
        <dbReference type="Rhea" id="RHEA:17973"/>
        <dbReference type="ChEBI" id="CHEBI:17368"/>
        <dbReference type="ChEBI" id="CHEBI:33019"/>
        <dbReference type="ChEBI" id="CHEBI:58017"/>
        <dbReference type="ChEBI" id="CHEBI:58053"/>
        <dbReference type="EC" id="2.4.2.8"/>
    </reaction>
    <physiologicalReaction direction="right-to-left" evidence="16">
        <dbReference type="Rhea" id="RHEA:17975"/>
    </physiologicalReaction>
</comment>
<accession>A0A2X0WPK2</accession>
<evidence type="ECO:0000256" key="5">
    <source>
        <dbReference type="ARBA" id="ARBA00008391"/>
    </source>
</evidence>
<evidence type="ECO:0000256" key="9">
    <source>
        <dbReference type="ARBA" id="ARBA00022676"/>
    </source>
</evidence>
<dbReference type="GO" id="GO:0032263">
    <property type="term" value="P:GMP salvage"/>
    <property type="evidence" value="ECO:0007669"/>
    <property type="project" value="TreeGrafter"/>
</dbReference>
<evidence type="ECO:0000256" key="4">
    <source>
        <dbReference type="ARBA" id="ARBA00004669"/>
    </source>
</evidence>
<comment type="subcellular location">
    <subcellularLocation>
        <location evidence="3 17">Cytoplasm</location>
    </subcellularLocation>
</comment>
<evidence type="ECO:0000256" key="3">
    <source>
        <dbReference type="ARBA" id="ARBA00004496"/>
    </source>
</evidence>
<dbReference type="SUPFAM" id="SSF53271">
    <property type="entry name" value="PRTase-like"/>
    <property type="match status" value="1"/>
</dbReference>
<evidence type="ECO:0000256" key="8">
    <source>
        <dbReference type="ARBA" id="ARBA00022490"/>
    </source>
</evidence>
<dbReference type="UniPathway" id="UPA00591">
    <property type="reaction ID" value="UER00648"/>
</dbReference>
<comment type="function">
    <text evidence="2">Purine salvage pathway enzyme which catalyzes the transfer of the ribosyl-5-phosphate group from 5-phospho-alpha-D-ribose 1-diphosphate (PRPP) to the N9 position of hypoxanthine to yield IMP (inosine 5'-monophosphate). To a lesser extent, can also act on guanine leading to GMP, but shows a highly less efficient activity with xanthine.</text>
</comment>
<keyword evidence="14 17" id="KW-0460">Magnesium</keyword>
<dbReference type="InterPro" id="IPR029057">
    <property type="entry name" value="PRTase-like"/>
</dbReference>
<comment type="cofactor">
    <cofactor evidence="1 17">
        <name>Mg(2+)</name>
        <dbReference type="ChEBI" id="CHEBI:18420"/>
    </cofactor>
</comment>
<dbReference type="OrthoDB" id="9802824at2"/>
<keyword evidence="11 17" id="KW-0479">Metal-binding</keyword>
<comment type="catalytic activity">
    <reaction evidence="15">
        <text>GMP + diphosphate = guanine + 5-phospho-alpha-D-ribose 1-diphosphate</text>
        <dbReference type="Rhea" id="RHEA:25424"/>
        <dbReference type="ChEBI" id="CHEBI:16235"/>
        <dbReference type="ChEBI" id="CHEBI:33019"/>
        <dbReference type="ChEBI" id="CHEBI:58017"/>
        <dbReference type="ChEBI" id="CHEBI:58115"/>
        <dbReference type="EC" id="2.4.2.8"/>
    </reaction>
    <physiologicalReaction direction="right-to-left" evidence="15">
        <dbReference type="Rhea" id="RHEA:25426"/>
    </physiologicalReaction>
</comment>
<dbReference type="GO" id="GO:0000287">
    <property type="term" value="F:magnesium ion binding"/>
    <property type="evidence" value="ECO:0007669"/>
    <property type="project" value="TreeGrafter"/>
</dbReference>
<dbReference type="GO" id="GO:0006178">
    <property type="term" value="P:guanine salvage"/>
    <property type="evidence" value="ECO:0007669"/>
    <property type="project" value="TreeGrafter"/>
</dbReference>
<evidence type="ECO:0000256" key="16">
    <source>
        <dbReference type="ARBA" id="ARBA00049402"/>
    </source>
</evidence>
<dbReference type="GO" id="GO:0032264">
    <property type="term" value="P:IMP salvage"/>
    <property type="evidence" value="ECO:0007669"/>
    <property type="project" value="UniProtKB-UniPathway"/>
</dbReference>
<dbReference type="NCBIfam" id="TIGR01203">
    <property type="entry name" value="HGPRTase"/>
    <property type="match status" value="1"/>
</dbReference>
<dbReference type="GO" id="GO:0004422">
    <property type="term" value="F:hypoxanthine phosphoribosyltransferase activity"/>
    <property type="evidence" value="ECO:0007669"/>
    <property type="project" value="InterPro"/>
</dbReference>
<evidence type="ECO:0000256" key="2">
    <source>
        <dbReference type="ARBA" id="ARBA00003637"/>
    </source>
</evidence>
<reference evidence="19 20" key="1">
    <citation type="submission" date="2018-06" db="EMBL/GenBank/DDBJ databases">
        <authorList>
            <consortium name="Pathogen Informatics"/>
            <person name="Doyle S."/>
        </authorList>
    </citation>
    <scope>NUCLEOTIDE SEQUENCE [LARGE SCALE GENOMIC DNA]</scope>
    <source>
        <strain evidence="19 20">NCTC13093</strain>
    </source>
</reference>
<evidence type="ECO:0000256" key="6">
    <source>
        <dbReference type="ARBA" id="ARBA00011895"/>
    </source>
</evidence>
<evidence type="ECO:0000256" key="7">
    <source>
        <dbReference type="ARBA" id="ARBA00014105"/>
    </source>
</evidence>
<dbReference type="InterPro" id="IPR050408">
    <property type="entry name" value="HGPRT"/>
</dbReference>
<evidence type="ECO:0000256" key="1">
    <source>
        <dbReference type="ARBA" id="ARBA00001946"/>
    </source>
</evidence>
<dbReference type="Gene3D" id="3.40.50.2020">
    <property type="match status" value="1"/>
</dbReference>
<keyword evidence="9 17" id="KW-0328">Glycosyltransferase</keyword>
<evidence type="ECO:0000259" key="18">
    <source>
        <dbReference type="Pfam" id="PF00156"/>
    </source>
</evidence>
<feature type="domain" description="Phosphoribosyltransferase" evidence="18">
    <location>
        <begin position="14"/>
        <end position="161"/>
    </location>
</feature>
<dbReference type="GO" id="GO:0005829">
    <property type="term" value="C:cytosol"/>
    <property type="evidence" value="ECO:0007669"/>
    <property type="project" value="TreeGrafter"/>
</dbReference>
<evidence type="ECO:0000313" key="19">
    <source>
        <dbReference type="EMBL" id="SPT70977.1"/>
    </source>
</evidence>
<keyword evidence="13 17" id="KW-0547">Nucleotide-binding</keyword>
<keyword evidence="10 17" id="KW-0808">Transferase</keyword>
<dbReference type="InterPro" id="IPR005904">
    <property type="entry name" value="Hxn_phspho_trans"/>
</dbReference>
<dbReference type="CDD" id="cd06223">
    <property type="entry name" value="PRTases_typeI"/>
    <property type="match status" value="1"/>
</dbReference>
<evidence type="ECO:0000256" key="14">
    <source>
        <dbReference type="ARBA" id="ARBA00022842"/>
    </source>
</evidence>
<dbReference type="GO" id="GO:0046100">
    <property type="term" value="P:hypoxanthine metabolic process"/>
    <property type="evidence" value="ECO:0007669"/>
    <property type="project" value="TreeGrafter"/>
</dbReference>
<dbReference type="AlphaFoldDB" id="A0A2X0WPK2"/>
<gene>
    <name evidence="19" type="primary">hpt</name>
    <name evidence="19" type="ORF">NCTC13093_02406</name>
</gene>
<evidence type="ECO:0000256" key="13">
    <source>
        <dbReference type="ARBA" id="ARBA00022741"/>
    </source>
</evidence>
<evidence type="ECO:0000256" key="17">
    <source>
        <dbReference type="RuleBase" id="RU364099"/>
    </source>
</evidence>
<name>A0A2X0WPK2_9GAMM</name>
<protein>
    <recommendedName>
        <fullName evidence="7 17">Hypoxanthine phosphoribosyltransferase</fullName>
        <ecNumber evidence="6 17">2.4.2.8</ecNumber>
    </recommendedName>
</protein>
<evidence type="ECO:0000256" key="15">
    <source>
        <dbReference type="ARBA" id="ARBA00048811"/>
    </source>
</evidence>
<evidence type="ECO:0000256" key="11">
    <source>
        <dbReference type="ARBA" id="ARBA00022723"/>
    </source>
</evidence>
<dbReference type="Proteomes" id="UP000250086">
    <property type="component" value="Unassembled WGS sequence"/>
</dbReference>
<organism evidence="19 20">
    <name type="scientific">Anaerobiospirillum thomasii</name>
    <dbReference type="NCBI Taxonomy" id="179995"/>
    <lineage>
        <taxon>Bacteria</taxon>
        <taxon>Pseudomonadati</taxon>
        <taxon>Pseudomonadota</taxon>
        <taxon>Gammaproteobacteria</taxon>
        <taxon>Aeromonadales</taxon>
        <taxon>Succinivibrionaceae</taxon>
        <taxon>Anaerobiospirillum</taxon>
    </lineage>
</organism>
<comment type="pathway">
    <text evidence="4 17">Purine metabolism; IMP biosynthesis via salvage pathway; IMP from hypoxanthine: step 1/1.</text>
</comment>
<dbReference type="GO" id="GO:0000166">
    <property type="term" value="F:nucleotide binding"/>
    <property type="evidence" value="ECO:0007669"/>
    <property type="project" value="UniProtKB-KW"/>
</dbReference>
<evidence type="ECO:0000256" key="10">
    <source>
        <dbReference type="ARBA" id="ARBA00022679"/>
    </source>
</evidence>
<dbReference type="GO" id="GO:0052657">
    <property type="term" value="F:guanine phosphoribosyltransferase activity"/>
    <property type="evidence" value="ECO:0007669"/>
    <property type="project" value="RHEA"/>
</dbReference>
<dbReference type="EMBL" id="UAPV01000001">
    <property type="protein sequence ID" value="SPT70977.1"/>
    <property type="molecule type" value="Genomic_DNA"/>
</dbReference>
<dbReference type="InterPro" id="IPR000836">
    <property type="entry name" value="PRTase_dom"/>
</dbReference>
<dbReference type="RefSeq" id="WP_113744989.1">
    <property type="nucleotide sequence ID" value="NZ_UAPU01000005.1"/>
</dbReference>
<dbReference type="PANTHER" id="PTHR43340:SF1">
    <property type="entry name" value="HYPOXANTHINE PHOSPHORIBOSYLTRANSFERASE"/>
    <property type="match status" value="1"/>
</dbReference>
<comment type="similarity">
    <text evidence="5 17">Belongs to the purine/pyrimidine phosphoribosyltransferase family.</text>
</comment>
<dbReference type="PANTHER" id="PTHR43340">
    <property type="entry name" value="HYPOXANTHINE-GUANINE PHOSPHORIBOSYLTRANSFERASE"/>
    <property type="match status" value="1"/>
</dbReference>
<keyword evidence="12 17" id="KW-0660">Purine salvage</keyword>
<evidence type="ECO:0000256" key="12">
    <source>
        <dbReference type="ARBA" id="ARBA00022726"/>
    </source>
</evidence>
<dbReference type="GO" id="GO:0006166">
    <property type="term" value="P:purine ribonucleoside salvage"/>
    <property type="evidence" value="ECO:0007669"/>
    <property type="project" value="UniProtKB-KW"/>
</dbReference>
<keyword evidence="20" id="KW-1185">Reference proteome</keyword>
<sequence length="177" mass="19887">MNENITLTLKLSGELIAKRVYELAKEIERDYAGKEIVAVGVLNGAAIFFTDLIRHIDNDLLSIDFIRVSSYGNGTQSSHNLSFKKDIELDIKGKHLILIEDIVDSGFTMSKLRDMYSSRGAASVAVCALINKTERREIDVKIDYAGFDMEDGFIVGYGLDYAEKYRQLPAIYEVSFN</sequence>
<proteinExistence type="inferred from homology"/>
<dbReference type="FunFam" id="3.40.50.2020:FF:000006">
    <property type="entry name" value="Hypoxanthine phosphoribosyltransferase"/>
    <property type="match status" value="1"/>
</dbReference>
<dbReference type="EC" id="2.4.2.8" evidence="6 17"/>
<keyword evidence="8 17" id="KW-0963">Cytoplasm</keyword>
<dbReference type="Pfam" id="PF00156">
    <property type="entry name" value="Pribosyltran"/>
    <property type="match status" value="1"/>
</dbReference>
<evidence type="ECO:0000313" key="20">
    <source>
        <dbReference type="Proteomes" id="UP000250086"/>
    </source>
</evidence>